<dbReference type="RefSeq" id="WP_174437777.1">
    <property type="nucleotide sequence ID" value="NZ_BAABCC010000005.1"/>
</dbReference>
<name>A0ABX2KPB5_9PROT</name>
<accession>A0ABX2KPB5</accession>
<reference evidence="1 2" key="1">
    <citation type="submission" date="2019-10" db="EMBL/GenBank/DDBJ databases">
        <title>Genome sequence of Azospirillum formosense CC-Nfb-7.</title>
        <authorList>
            <person name="Ambrosini A."/>
            <person name="Sant'Anna F.H."/>
            <person name="Cassan F.D."/>
            <person name="Souza E.M."/>
            <person name="Passaglia L.M.P."/>
        </authorList>
    </citation>
    <scope>NUCLEOTIDE SEQUENCE [LARGE SCALE GENOMIC DNA]</scope>
    <source>
        <strain evidence="1 2">CC-NFb-7</strain>
    </source>
</reference>
<sequence length="60" mass="6769">MSEPVTKSEVLAALKAGGFDITDPRRIAEAEYQARATEHSEKARVSLRRDLAQIRKMGRR</sequence>
<dbReference type="EMBL" id="WHOR01000018">
    <property type="protein sequence ID" value="NUB18473.1"/>
    <property type="molecule type" value="Genomic_DNA"/>
</dbReference>
<organism evidence="1 2">
    <name type="scientific">Azospirillum formosense</name>
    <dbReference type="NCBI Taxonomy" id="861533"/>
    <lineage>
        <taxon>Bacteria</taxon>
        <taxon>Pseudomonadati</taxon>
        <taxon>Pseudomonadota</taxon>
        <taxon>Alphaproteobacteria</taxon>
        <taxon>Rhodospirillales</taxon>
        <taxon>Azospirillaceae</taxon>
        <taxon>Azospirillum</taxon>
    </lineage>
</organism>
<dbReference type="Proteomes" id="UP000639419">
    <property type="component" value="Unassembled WGS sequence"/>
</dbReference>
<gene>
    <name evidence="1" type="ORF">GBZ26_04445</name>
</gene>
<comment type="caution">
    <text evidence="1">The sequence shown here is derived from an EMBL/GenBank/DDBJ whole genome shotgun (WGS) entry which is preliminary data.</text>
</comment>
<proteinExistence type="predicted"/>
<keyword evidence="2" id="KW-1185">Reference proteome</keyword>
<evidence type="ECO:0000313" key="2">
    <source>
        <dbReference type="Proteomes" id="UP000639419"/>
    </source>
</evidence>
<evidence type="ECO:0000313" key="1">
    <source>
        <dbReference type="EMBL" id="NUB18473.1"/>
    </source>
</evidence>
<protein>
    <submittedName>
        <fullName evidence="1">Uncharacterized protein</fullName>
    </submittedName>
</protein>